<reference evidence="3 4" key="1">
    <citation type="submission" date="2015-12" db="EMBL/GenBank/DDBJ databases">
        <authorList>
            <person name="Shamseldin A."/>
            <person name="Moawad H."/>
            <person name="Abd El-Rahim W.M."/>
            <person name="Sadowsky M.J."/>
        </authorList>
    </citation>
    <scope>NUCLEOTIDE SEQUENCE [LARGE SCALE GENOMIC DNA]</scope>
    <source>
        <strain evidence="3 4">SJ5A-1</strain>
    </source>
</reference>
<dbReference type="Proteomes" id="UP000054396">
    <property type="component" value="Unassembled WGS sequence"/>
</dbReference>
<proteinExistence type="inferred from homology"/>
<sequence length="279" mass="30687">MHIVDTHLHLVYPDRFAYPWIEEVPPLQGAWTAEAYFDRAVPLGISAALHMEVDVAEAQIAEESRFMAGVHPRIAGVIAACRPERADFAEQLDRLSDLAALRGLRRVLHVVPDDVSQSETFRANIAALAARGLSFDLCVRADQLPLAIALADAAPDTVMVLDHCGVPTMQPEDFDRWAGDVADLARRGNVMGKISGVIAYGGEGPPEQRLRPYVEHMVACFGWDRLVWGSDHPVCTLGAPLEDWVATTHRLLEGCSEAEVAALLHRNAQRIYRLGEIES</sequence>
<name>A0A0W7WH07_9RHOB</name>
<gene>
    <name evidence="3" type="ORF">AVJ23_15795</name>
</gene>
<accession>A0A0W7WH07</accession>
<dbReference type="InterPro" id="IPR006680">
    <property type="entry name" value="Amidohydro-rel"/>
</dbReference>
<organism evidence="3 4">
    <name type="scientific">Pseudoponticoccus marisrubri</name>
    <dbReference type="NCBI Taxonomy" id="1685382"/>
    <lineage>
        <taxon>Bacteria</taxon>
        <taxon>Pseudomonadati</taxon>
        <taxon>Pseudomonadota</taxon>
        <taxon>Alphaproteobacteria</taxon>
        <taxon>Rhodobacterales</taxon>
        <taxon>Roseobacteraceae</taxon>
        <taxon>Pseudoponticoccus</taxon>
    </lineage>
</organism>
<dbReference type="SUPFAM" id="SSF51556">
    <property type="entry name" value="Metallo-dependent hydrolases"/>
    <property type="match status" value="1"/>
</dbReference>
<dbReference type="RefSeq" id="WP_058863175.1">
    <property type="nucleotide sequence ID" value="NZ_LPXO01000010.1"/>
</dbReference>
<comment type="similarity">
    <text evidence="1">Belongs to the metallo-dependent hydrolases superfamily.</text>
</comment>
<dbReference type="STRING" id="1685382.AVJ23_15795"/>
<protein>
    <submittedName>
        <fullName evidence="3">Amidohydrolase</fullName>
    </submittedName>
</protein>
<evidence type="ECO:0000313" key="3">
    <source>
        <dbReference type="EMBL" id="KUF09900.1"/>
    </source>
</evidence>
<keyword evidence="3" id="KW-0378">Hydrolase</keyword>
<dbReference type="EMBL" id="LPXO01000010">
    <property type="protein sequence ID" value="KUF09900.1"/>
    <property type="molecule type" value="Genomic_DNA"/>
</dbReference>
<dbReference type="InterPro" id="IPR032466">
    <property type="entry name" value="Metal_Hydrolase"/>
</dbReference>
<evidence type="ECO:0000259" key="2">
    <source>
        <dbReference type="Pfam" id="PF04909"/>
    </source>
</evidence>
<comment type="caution">
    <text evidence="3">The sequence shown here is derived from an EMBL/GenBank/DDBJ whole genome shotgun (WGS) entry which is preliminary data.</text>
</comment>
<dbReference type="InterPro" id="IPR052350">
    <property type="entry name" value="Metallo-dep_Lactonases"/>
</dbReference>
<evidence type="ECO:0000256" key="1">
    <source>
        <dbReference type="ARBA" id="ARBA00038310"/>
    </source>
</evidence>
<dbReference type="Pfam" id="PF04909">
    <property type="entry name" value="Amidohydro_2"/>
    <property type="match status" value="1"/>
</dbReference>
<feature type="domain" description="Amidohydrolase-related" evidence="2">
    <location>
        <begin position="4"/>
        <end position="274"/>
    </location>
</feature>
<dbReference type="OrthoDB" id="9787654at2"/>
<dbReference type="PANTHER" id="PTHR43569:SF2">
    <property type="entry name" value="AMIDOHYDROLASE-RELATED DOMAIN-CONTAINING PROTEIN"/>
    <property type="match status" value="1"/>
</dbReference>
<dbReference type="Gene3D" id="3.20.20.140">
    <property type="entry name" value="Metal-dependent hydrolases"/>
    <property type="match status" value="1"/>
</dbReference>
<dbReference type="PANTHER" id="PTHR43569">
    <property type="entry name" value="AMIDOHYDROLASE"/>
    <property type="match status" value="1"/>
</dbReference>
<evidence type="ECO:0000313" key="4">
    <source>
        <dbReference type="Proteomes" id="UP000054396"/>
    </source>
</evidence>
<dbReference type="GO" id="GO:0016787">
    <property type="term" value="F:hydrolase activity"/>
    <property type="evidence" value="ECO:0007669"/>
    <property type="project" value="UniProtKB-KW"/>
</dbReference>
<dbReference type="AlphaFoldDB" id="A0A0W7WH07"/>
<keyword evidence="4" id="KW-1185">Reference proteome</keyword>